<dbReference type="Gramene" id="LPERR10G07430.1">
    <property type="protein sequence ID" value="LPERR10G07430.1"/>
    <property type="gene ID" value="LPERR10G07430"/>
</dbReference>
<reference evidence="9 10" key="1">
    <citation type="submission" date="2012-08" db="EMBL/GenBank/DDBJ databases">
        <title>Oryza genome evolution.</title>
        <authorList>
            <person name="Wing R.A."/>
        </authorList>
    </citation>
    <scope>NUCLEOTIDE SEQUENCE</scope>
</reference>
<dbReference type="GO" id="GO:0062153">
    <property type="term" value="F:C5-methylcytidine-containing RNA reader activity"/>
    <property type="evidence" value="ECO:0007669"/>
    <property type="project" value="EnsemblPlants"/>
</dbReference>
<name>A0A0D9XJS9_9ORYZ</name>
<evidence type="ECO:0000259" key="8">
    <source>
        <dbReference type="PROSITE" id="PS50026"/>
    </source>
</evidence>
<dbReference type="GO" id="GO:1905615">
    <property type="term" value="P:positive regulation of developmental vegetative growth"/>
    <property type="evidence" value="ECO:0007669"/>
    <property type="project" value="EnsemblPlants"/>
</dbReference>
<proteinExistence type="inferred from homology"/>
<dbReference type="GO" id="GO:0005634">
    <property type="term" value="C:nucleus"/>
    <property type="evidence" value="ECO:0007669"/>
    <property type="project" value="EnsemblPlants"/>
</dbReference>
<evidence type="ECO:0000313" key="10">
    <source>
        <dbReference type="Proteomes" id="UP000032180"/>
    </source>
</evidence>
<evidence type="ECO:0000256" key="2">
    <source>
        <dbReference type="ARBA" id="ARBA00022723"/>
    </source>
</evidence>
<dbReference type="GO" id="GO:0009409">
    <property type="term" value="P:response to cold"/>
    <property type="evidence" value="ECO:0007669"/>
    <property type="project" value="EnsemblPlants"/>
</dbReference>
<evidence type="ECO:0000256" key="5">
    <source>
        <dbReference type="ARBA" id="ARBA00023004"/>
    </source>
</evidence>
<sequence length="349" mass="37352">MEDKAAQESSAAAEEKPSPATAPALRSVGDYAVGPIPTVVYVPGFITDSEQSQLLHHIYQAPAPKWKSLKNRRLQNWGGVVHEKGLLPQALPSWLTNITDRICQWTGLFPSAINHVLINEYHPNQGIMPHQDGPAYFPVVAIISLASPVVIDFTPHQRLKGEGCTDPPNSDSGDQATIESNGSHKPEGTNEADPASSSLLLMPCSLLIFKDQAYTDYLHGIQDNELQNIDKVANMSECPEFGLLNCGDSQTNTEKSCGLKQSGTFDRECVFNTSSSPKGIPTTDLCLAINCGPGGQCVKEEGFSYHCACKPGFNNILNLTTLPCIKNCAFGVDCAALGLSSSAPAPTPA</sequence>
<dbReference type="GO" id="GO:0009651">
    <property type="term" value="P:response to salt stress"/>
    <property type="evidence" value="ECO:0007669"/>
    <property type="project" value="EnsemblPlants"/>
</dbReference>
<comment type="similarity">
    <text evidence="1">Belongs to the alkB family.</text>
</comment>
<dbReference type="Pfam" id="PF13532">
    <property type="entry name" value="2OG-FeII_Oxy_2"/>
    <property type="match status" value="1"/>
</dbReference>
<dbReference type="GO" id="GO:1902584">
    <property type="term" value="P:positive regulation of response to water deprivation"/>
    <property type="evidence" value="ECO:0007669"/>
    <property type="project" value="EnsemblPlants"/>
</dbReference>
<dbReference type="GO" id="GO:0010187">
    <property type="term" value="P:negative regulation of seed germination"/>
    <property type="evidence" value="ECO:0007669"/>
    <property type="project" value="EnsemblPlants"/>
</dbReference>
<evidence type="ECO:0000313" key="9">
    <source>
        <dbReference type="EnsemblPlants" id="LPERR10G07430.1"/>
    </source>
</evidence>
<keyword evidence="3" id="KW-0223">Dioxygenase</keyword>
<dbReference type="eggNOG" id="KOG3200">
    <property type="taxonomic scope" value="Eukaryota"/>
</dbReference>
<dbReference type="PANTHER" id="PTHR46030:SF1">
    <property type="entry name" value="ALPHA-KETOGLUTARATE-DEPENDENT DIOXYGENASE ALKB HOMOLOG 6"/>
    <property type="match status" value="1"/>
</dbReference>
<keyword evidence="4" id="KW-0560">Oxidoreductase</keyword>
<dbReference type="Gene3D" id="2.60.120.590">
    <property type="entry name" value="Alpha-ketoglutarate-dependent dioxygenase AlkB-like"/>
    <property type="match status" value="1"/>
</dbReference>
<dbReference type="GO" id="GO:0046872">
    <property type="term" value="F:metal ion binding"/>
    <property type="evidence" value="ECO:0007669"/>
    <property type="project" value="UniProtKB-KW"/>
</dbReference>
<dbReference type="SMR" id="A0A0D9XJS9"/>
<dbReference type="PROSITE" id="PS50026">
    <property type="entry name" value="EGF_3"/>
    <property type="match status" value="1"/>
</dbReference>
<dbReference type="STRING" id="77586.A0A0D9XJS9"/>
<dbReference type="AlphaFoldDB" id="A0A0D9XJS9"/>
<feature type="compositionally biased region" description="Polar residues" evidence="7">
    <location>
        <begin position="167"/>
        <end position="181"/>
    </location>
</feature>
<keyword evidence="2" id="KW-0479">Metal-binding</keyword>
<feature type="region of interest" description="Disordered" evidence="7">
    <location>
        <begin position="1"/>
        <end position="24"/>
    </location>
</feature>
<comment type="caution">
    <text evidence="6">Lacks conserved residue(s) required for the propagation of feature annotation.</text>
</comment>
<keyword evidence="10" id="KW-1185">Reference proteome</keyword>
<evidence type="ECO:0000256" key="1">
    <source>
        <dbReference type="ARBA" id="ARBA00007879"/>
    </source>
</evidence>
<reference evidence="10" key="2">
    <citation type="submission" date="2013-12" db="EMBL/GenBank/DDBJ databases">
        <authorList>
            <person name="Yu Y."/>
            <person name="Lee S."/>
            <person name="de Baynast K."/>
            <person name="Wissotski M."/>
            <person name="Liu L."/>
            <person name="Talag J."/>
            <person name="Goicoechea J."/>
            <person name="Angelova A."/>
            <person name="Jetty R."/>
            <person name="Kudrna D."/>
            <person name="Golser W."/>
            <person name="Rivera L."/>
            <person name="Zhang J."/>
            <person name="Wing R."/>
        </authorList>
    </citation>
    <scope>NUCLEOTIDE SEQUENCE</scope>
</reference>
<evidence type="ECO:0000256" key="4">
    <source>
        <dbReference type="ARBA" id="ARBA00023002"/>
    </source>
</evidence>
<dbReference type="InterPro" id="IPR027450">
    <property type="entry name" value="AlkB-like"/>
</dbReference>
<dbReference type="HOGENOM" id="CLU_059836_1_0_1"/>
<dbReference type="InterPro" id="IPR000742">
    <property type="entry name" value="EGF"/>
</dbReference>
<feature type="domain" description="EGF-like" evidence="8">
    <location>
        <begin position="282"/>
        <end position="319"/>
    </location>
</feature>
<evidence type="ECO:0000256" key="7">
    <source>
        <dbReference type="SAM" id="MobiDB-lite"/>
    </source>
</evidence>
<evidence type="ECO:0000256" key="3">
    <source>
        <dbReference type="ARBA" id="ARBA00022964"/>
    </source>
</evidence>
<dbReference type="EnsemblPlants" id="LPERR10G07430.1">
    <property type="protein sequence ID" value="LPERR10G07430.1"/>
    <property type="gene ID" value="LPERR10G07430"/>
</dbReference>
<dbReference type="GO" id="GO:0009737">
    <property type="term" value="P:response to abscisic acid"/>
    <property type="evidence" value="ECO:0007669"/>
    <property type="project" value="EnsemblPlants"/>
</dbReference>
<dbReference type="InterPro" id="IPR037151">
    <property type="entry name" value="AlkB-like_sf"/>
</dbReference>
<dbReference type="GO" id="GO:0051213">
    <property type="term" value="F:dioxygenase activity"/>
    <property type="evidence" value="ECO:0007669"/>
    <property type="project" value="UniProtKB-KW"/>
</dbReference>
<dbReference type="GO" id="GO:1990247">
    <property type="term" value="F:N6-methyladenosine-containing RNA reader activity"/>
    <property type="evidence" value="ECO:0007669"/>
    <property type="project" value="EnsemblPlants"/>
</dbReference>
<dbReference type="SUPFAM" id="SSF51197">
    <property type="entry name" value="Clavaminate synthase-like"/>
    <property type="match status" value="1"/>
</dbReference>
<feature type="region of interest" description="Disordered" evidence="7">
    <location>
        <begin position="160"/>
        <end position="194"/>
    </location>
</feature>
<keyword evidence="6" id="KW-0245">EGF-like domain</keyword>
<organism evidence="9 10">
    <name type="scientific">Leersia perrieri</name>
    <dbReference type="NCBI Taxonomy" id="77586"/>
    <lineage>
        <taxon>Eukaryota</taxon>
        <taxon>Viridiplantae</taxon>
        <taxon>Streptophyta</taxon>
        <taxon>Embryophyta</taxon>
        <taxon>Tracheophyta</taxon>
        <taxon>Spermatophyta</taxon>
        <taxon>Magnoliopsida</taxon>
        <taxon>Liliopsida</taxon>
        <taxon>Poales</taxon>
        <taxon>Poaceae</taxon>
        <taxon>BOP clade</taxon>
        <taxon>Oryzoideae</taxon>
        <taxon>Oryzeae</taxon>
        <taxon>Oryzinae</taxon>
        <taxon>Leersia</taxon>
    </lineage>
</organism>
<dbReference type="InterPro" id="IPR032862">
    <property type="entry name" value="ALKBH6"/>
</dbReference>
<feature type="compositionally biased region" description="Low complexity" evidence="7">
    <location>
        <begin position="7"/>
        <end position="24"/>
    </location>
</feature>
<evidence type="ECO:0000256" key="6">
    <source>
        <dbReference type="PROSITE-ProRule" id="PRU00076"/>
    </source>
</evidence>
<dbReference type="Proteomes" id="UP000032180">
    <property type="component" value="Chromosome 10"/>
</dbReference>
<dbReference type="GO" id="GO:0009408">
    <property type="term" value="P:response to heat"/>
    <property type="evidence" value="ECO:0007669"/>
    <property type="project" value="EnsemblPlants"/>
</dbReference>
<dbReference type="GO" id="GO:1905614">
    <property type="term" value="P:negative regulation of developmental vegetative growth"/>
    <property type="evidence" value="ECO:0007669"/>
    <property type="project" value="EnsemblPlants"/>
</dbReference>
<protein>
    <recommendedName>
        <fullName evidence="8">EGF-like domain-containing protein</fullName>
    </recommendedName>
</protein>
<dbReference type="CDD" id="cd00054">
    <property type="entry name" value="EGF_CA"/>
    <property type="match status" value="1"/>
</dbReference>
<reference evidence="9" key="3">
    <citation type="submission" date="2015-04" db="UniProtKB">
        <authorList>
            <consortium name="EnsemblPlants"/>
        </authorList>
    </citation>
    <scope>IDENTIFICATION</scope>
</reference>
<accession>A0A0D9XJS9</accession>
<keyword evidence="5" id="KW-0408">Iron</keyword>
<dbReference type="PANTHER" id="PTHR46030">
    <property type="entry name" value="ALPHA-KETOGLUTARATE-DEPENDENT DIOXYGENASE ALKB HOMOLOG 6"/>
    <property type="match status" value="1"/>
</dbReference>